<evidence type="ECO:0000313" key="3">
    <source>
        <dbReference type="EMBL" id="AZI68043.1"/>
    </source>
</evidence>
<dbReference type="EMBL" id="CP034158">
    <property type="protein sequence ID" value="AZI68043.1"/>
    <property type="molecule type" value="Genomic_DNA"/>
</dbReference>
<gene>
    <name evidence="3" type="ORF">EIB71_10350</name>
</gene>
<keyword evidence="4" id="KW-1185">Reference proteome</keyword>
<protein>
    <submittedName>
        <fullName evidence="3">DNA-binding response regulator</fullName>
    </submittedName>
</protein>
<dbReference type="GO" id="GO:0003677">
    <property type="term" value="F:DNA binding"/>
    <property type="evidence" value="ECO:0007669"/>
    <property type="project" value="UniProtKB-KW"/>
</dbReference>
<keyword evidence="1 3" id="KW-0238">DNA-binding</keyword>
<dbReference type="InterPro" id="IPR000792">
    <property type="entry name" value="Tscrpt_reg_LuxR_C"/>
</dbReference>
<dbReference type="SUPFAM" id="SSF46894">
    <property type="entry name" value="C-terminal effector domain of the bipartite response regulators"/>
    <property type="match status" value="1"/>
</dbReference>
<dbReference type="SMART" id="SM00421">
    <property type="entry name" value="HTH_LUXR"/>
    <property type="match status" value="1"/>
</dbReference>
<dbReference type="RefSeq" id="WP_124758370.1">
    <property type="nucleotide sequence ID" value="NZ_CBCRWA010000001.1"/>
</dbReference>
<dbReference type="PANTHER" id="PTHR43214:SF43">
    <property type="entry name" value="TWO-COMPONENT RESPONSE REGULATOR"/>
    <property type="match status" value="1"/>
</dbReference>
<proteinExistence type="predicted"/>
<sequence>MKVIIFAVDLEMADVKKLFEKGIKAYVGKNASSAELKEAFTEVLSGKIYITDEVKNRLVHFVCEVEDAEIRVHQLNIEITRCEREVLKLVCQGFRTKKIADQLGISPHTVECHRWNIMHKFNIRSSANLVKFARENNLTES</sequence>
<dbReference type="CDD" id="cd06170">
    <property type="entry name" value="LuxR_C_like"/>
    <property type="match status" value="1"/>
</dbReference>
<dbReference type="PANTHER" id="PTHR43214">
    <property type="entry name" value="TWO-COMPONENT RESPONSE REGULATOR"/>
    <property type="match status" value="1"/>
</dbReference>
<organism evidence="3 4">
    <name type="scientific">Kaistella daneshvariae</name>
    <dbReference type="NCBI Taxonomy" id="2487074"/>
    <lineage>
        <taxon>Bacteria</taxon>
        <taxon>Pseudomonadati</taxon>
        <taxon>Bacteroidota</taxon>
        <taxon>Flavobacteriia</taxon>
        <taxon>Flavobacteriales</taxon>
        <taxon>Weeksellaceae</taxon>
        <taxon>Chryseobacterium group</taxon>
        <taxon>Kaistella</taxon>
    </lineage>
</organism>
<dbReference type="InterPro" id="IPR016032">
    <property type="entry name" value="Sig_transdc_resp-reg_C-effctor"/>
</dbReference>
<evidence type="ECO:0000313" key="4">
    <source>
        <dbReference type="Proteomes" id="UP000274483"/>
    </source>
</evidence>
<dbReference type="PROSITE" id="PS50043">
    <property type="entry name" value="HTH_LUXR_2"/>
    <property type="match status" value="1"/>
</dbReference>
<dbReference type="Pfam" id="PF00196">
    <property type="entry name" value="GerE"/>
    <property type="match status" value="1"/>
</dbReference>
<dbReference type="Gene3D" id="3.40.50.2300">
    <property type="match status" value="1"/>
</dbReference>
<feature type="domain" description="HTH luxR-type" evidence="2">
    <location>
        <begin position="72"/>
        <end position="137"/>
    </location>
</feature>
<dbReference type="PROSITE" id="PS00622">
    <property type="entry name" value="HTH_LUXR_1"/>
    <property type="match status" value="1"/>
</dbReference>
<dbReference type="InterPro" id="IPR039420">
    <property type="entry name" value="WalR-like"/>
</dbReference>
<accession>A0ABM7CAL6</accession>
<dbReference type="Proteomes" id="UP000274483">
    <property type="component" value="Chromosome"/>
</dbReference>
<evidence type="ECO:0000256" key="1">
    <source>
        <dbReference type="ARBA" id="ARBA00023125"/>
    </source>
</evidence>
<reference evidence="3 4" key="1">
    <citation type="submission" date="2018-11" db="EMBL/GenBank/DDBJ databases">
        <title>Proposal to divide the Flavobacteriaceae and reorganize its genera based on Amino Acid Identity values calculated from whole genome sequences.</title>
        <authorList>
            <person name="Nicholson A.C."/>
            <person name="Gulvik C.A."/>
            <person name="Whitney A.M."/>
            <person name="Humrighouse B.W."/>
            <person name="Bell M."/>
            <person name="Holmes B."/>
            <person name="Steigerwalt A.G."/>
            <person name="Villarma A."/>
            <person name="Sheth M."/>
            <person name="Batra D."/>
            <person name="Pryor J."/>
            <person name="Bernardet J.-F."/>
            <person name="Hugo C."/>
            <person name="Kampfer P."/>
            <person name="Newman J.D."/>
            <person name="McQuiston J.R."/>
        </authorList>
    </citation>
    <scope>NUCLEOTIDE SEQUENCE [LARGE SCALE GENOMIC DNA]</scope>
    <source>
        <strain evidence="3 4">H3001</strain>
    </source>
</reference>
<dbReference type="PRINTS" id="PR00038">
    <property type="entry name" value="HTHLUXR"/>
</dbReference>
<name>A0ABM7CAL6_9FLAO</name>
<evidence type="ECO:0000259" key="2">
    <source>
        <dbReference type="PROSITE" id="PS50043"/>
    </source>
</evidence>